<evidence type="ECO:0000313" key="3">
    <source>
        <dbReference type="Proteomes" id="UP000280834"/>
    </source>
</evidence>
<dbReference type="Proteomes" id="UP000280834">
    <property type="component" value="Unassembled WGS sequence"/>
</dbReference>
<sequence length="54" mass="6049">MTKRWLSVSVSLSLALSLCPLSLCLRPCLCSSMKSIILSMISVWYGSGEKRRKE</sequence>
<evidence type="ECO:0000256" key="1">
    <source>
        <dbReference type="SAM" id="SignalP"/>
    </source>
</evidence>
<keyword evidence="1" id="KW-0732">Signal</keyword>
<organism evidence="4">
    <name type="scientific">Brugia timori</name>
    <dbReference type="NCBI Taxonomy" id="42155"/>
    <lineage>
        <taxon>Eukaryota</taxon>
        <taxon>Metazoa</taxon>
        <taxon>Ecdysozoa</taxon>
        <taxon>Nematoda</taxon>
        <taxon>Chromadorea</taxon>
        <taxon>Rhabditida</taxon>
        <taxon>Spirurina</taxon>
        <taxon>Spiruromorpha</taxon>
        <taxon>Filarioidea</taxon>
        <taxon>Onchocercidae</taxon>
        <taxon>Brugia</taxon>
    </lineage>
</organism>
<evidence type="ECO:0000313" key="2">
    <source>
        <dbReference type="EMBL" id="VDO34492.1"/>
    </source>
</evidence>
<reference evidence="4" key="1">
    <citation type="submission" date="2017-02" db="UniProtKB">
        <authorList>
            <consortium name="WormBaseParasite"/>
        </authorList>
    </citation>
    <scope>IDENTIFICATION</scope>
</reference>
<proteinExistence type="predicted"/>
<protein>
    <submittedName>
        <fullName evidence="4">Secreted protein</fullName>
    </submittedName>
</protein>
<feature type="chain" id="PRO_5043130935" evidence="1">
    <location>
        <begin position="25"/>
        <end position="54"/>
    </location>
</feature>
<dbReference type="AlphaFoldDB" id="A0A0R3QWL8"/>
<dbReference type="WBParaSite" id="BTMF_0001212601-mRNA-1">
    <property type="protein sequence ID" value="BTMF_0001212601-mRNA-1"/>
    <property type="gene ID" value="BTMF_0001212601"/>
</dbReference>
<feature type="signal peptide" evidence="1">
    <location>
        <begin position="1"/>
        <end position="24"/>
    </location>
</feature>
<accession>A0A0R3QWL8</accession>
<gene>
    <name evidence="2" type="ORF">BTMF_LOCUS10154</name>
</gene>
<keyword evidence="3" id="KW-1185">Reference proteome</keyword>
<dbReference type="EMBL" id="UZAG01017392">
    <property type="protein sequence ID" value="VDO34492.1"/>
    <property type="molecule type" value="Genomic_DNA"/>
</dbReference>
<evidence type="ECO:0000313" key="4">
    <source>
        <dbReference type="WBParaSite" id="BTMF_0001212601-mRNA-1"/>
    </source>
</evidence>
<reference evidence="2 3" key="2">
    <citation type="submission" date="2018-11" db="EMBL/GenBank/DDBJ databases">
        <authorList>
            <consortium name="Pathogen Informatics"/>
        </authorList>
    </citation>
    <scope>NUCLEOTIDE SEQUENCE [LARGE SCALE GENOMIC DNA]</scope>
</reference>
<name>A0A0R3QWL8_9BILA</name>